<accession>H6L081</accession>
<name>H6L081_SAPGL</name>
<dbReference type="STRING" id="984262.SGRA_3521"/>
<dbReference type="RefSeq" id="WP_015693836.1">
    <property type="nucleotide sequence ID" value="NC_016940.1"/>
</dbReference>
<evidence type="ECO:0000313" key="2">
    <source>
        <dbReference type="EMBL" id="AFC26245.1"/>
    </source>
</evidence>
<dbReference type="AlphaFoldDB" id="H6L081"/>
<reference evidence="2 3" key="1">
    <citation type="journal article" date="2012" name="Stand. Genomic Sci.">
        <title>Complete genome sequencing and analysis of Saprospira grandis str. Lewin, a predatory marine bacterium.</title>
        <authorList>
            <person name="Saw J.H."/>
            <person name="Yuryev A."/>
            <person name="Kanbe M."/>
            <person name="Hou S."/>
            <person name="Young A.G."/>
            <person name="Aizawa S."/>
            <person name="Alam M."/>
        </authorList>
    </citation>
    <scope>NUCLEOTIDE SEQUENCE [LARGE SCALE GENOMIC DNA]</scope>
    <source>
        <strain evidence="2 3">Lewin</strain>
    </source>
</reference>
<keyword evidence="1" id="KW-1133">Transmembrane helix</keyword>
<evidence type="ECO:0000256" key="1">
    <source>
        <dbReference type="SAM" id="Phobius"/>
    </source>
</evidence>
<dbReference type="EMBL" id="CP002831">
    <property type="protein sequence ID" value="AFC26245.1"/>
    <property type="molecule type" value="Genomic_DNA"/>
</dbReference>
<keyword evidence="1" id="KW-0812">Transmembrane</keyword>
<protein>
    <submittedName>
        <fullName evidence="2">Uncharacterized protein</fullName>
    </submittedName>
</protein>
<sequence length="146" mass="16918">MQIFSIWLKLLLMTILVFAFILFVSLFMKPSFSPIYSYYLGEEVYGVVVLKELDSLQLSFSIDNDPFIYTKNDLGEDCPPLQPGDEVLMYVSTVNKSPYVPILGDFIYLRRFWINVLATSFAPMVLFTIFLFRSLILNALNKEKEN</sequence>
<dbReference type="KEGG" id="sgn:SGRA_3521"/>
<keyword evidence="3" id="KW-1185">Reference proteome</keyword>
<feature type="transmembrane region" description="Helical" evidence="1">
    <location>
        <begin position="112"/>
        <end position="136"/>
    </location>
</feature>
<organism evidence="2 3">
    <name type="scientific">Saprospira grandis (strain Lewin)</name>
    <dbReference type="NCBI Taxonomy" id="984262"/>
    <lineage>
        <taxon>Bacteria</taxon>
        <taxon>Pseudomonadati</taxon>
        <taxon>Bacteroidota</taxon>
        <taxon>Saprospiria</taxon>
        <taxon>Saprospirales</taxon>
        <taxon>Saprospiraceae</taxon>
        <taxon>Saprospira</taxon>
    </lineage>
</organism>
<dbReference type="Proteomes" id="UP000007519">
    <property type="component" value="Chromosome"/>
</dbReference>
<keyword evidence="1" id="KW-0472">Membrane</keyword>
<gene>
    <name evidence="2" type="ordered locus">SGRA_3521</name>
</gene>
<proteinExistence type="predicted"/>
<dbReference type="HOGENOM" id="CLU_1776119_0_0_10"/>
<evidence type="ECO:0000313" key="3">
    <source>
        <dbReference type="Proteomes" id="UP000007519"/>
    </source>
</evidence>
<feature type="transmembrane region" description="Helical" evidence="1">
    <location>
        <begin position="6"/>
        <end position="28"/>
    </location>
</feature>